<evidence type="ECO:0000256" key="13">
    <source>
        <dbReference type="ARBA" id="ARBA00022993"/>
    </source>
</evidence>
<dbReference type="Proteomes" id="UP000216107">
    <property type="component" value="Unassembled WGS sequence"/>
</dbReference>
<evidence type="ECO:0000256" key="10">
    <source>
        <dbReference type="ARBA" id="ARBA00022777"/>
    </source>
</evidence>
<evidence type="ECO:0000256" key="2">
    <source>
        <dbReference type="ARBA" id="ARBA00001958"/>
    </source>
</evidence>
<keyword evidence="11 16" id="KW-0067">ATP-binding</keyword>
<feature type="active site" description="Proton acceptor" evidence="16">
    <location>
        <position position="96"/>
    </location>
</feature>
<dbReference type="Proteomes" id="UP000623509">
    <property type="component" value="Unassembled WGS sequence"/>
</dbReference>
<dbReference type="PANTHER" id="PTHR34265:SF1">
    <property type="entry name" value="TYPE III PANTOTHENATE KINASE"/>
    <property type="match status" value="1"/>
</dbReference>
<dbReference type="InterPro" id="IPR004619">
    <property type="entry name" value="Type_III_PanK"/>
</dbReference>
<evidence type="ECO:0000256" key="14">
    <source>
        <dbReference type="ARBA" id="ARBA00038036"/>
    </source>
</evidence>
<comment type="catalytic activity">
    <reaction evidence="1 16">
        <text>(R)-pantothenate + ATP = (R)-4'-phosphopantothenate + ADP + H(+)</text>
        <dbReference type="Rhea" id="RHEA:16373"/>
        <dbReference type="ChEBI" id="CHEBI:10986"/>
        <dbReference type="ChEBI" id="CHEBI:15378"/>
        <dbReference type="ChEBI" id="CHEBI:29032"/>
        <dbReference type="ChEBI" id="CHEBI:30616"/>
        <dbReference type="ChEBI" id="CHEBI:456216"/>
        <dbReference type="EC" id="2.7.1.33"/>
    </reaction>
</comment>
<evidence type="ECO:0000256" key="9">
    <source>
        <dbReference type="ARBA" id="ARBA00022741"/>
    </source>
</evidence>
<dbReference type="EMBL" id="NMRN01000001">
    <property type="protein sequence ID" value="PAS95284.1"/>
    <property type="molecule type" value="Genomic_DNA"/>
</dbReference>
<gene>
    <name evidence="16" type="primary">coaX</name>
    <name evidence="17" type="ORF">BGI27_00065</name>
    <name evidence="18" type="ORF">CGU29_00100</name>
</gene>
<dbReference type="RefSeq" id="WP_095522894.1">
    <property type="nucleotide sequence ID" value="NZ_MDUX01000001.1"/>
</dbReference>
<evidence type="ECO:0000256" key="7">
    <source>
        <dbReference type="ARBA" id="ARBA00022490"/>
    </source>
</evidence>
<feature type="binding site" evidence="16">
    <location>
        <position position="169"/>
    </location>
    <ligand>
        <name>substrate</name>
    </ligand>
</feature>
<dbReference type="PANTHER" id="PTHR34265">
    <property type="entry name" value="TYPE III PANTOTHENATE KINASE"/>
    <property type="match status" value="1"/>
</dbReference>
<organism evidence="18 19">
    <name type="scientific">Candidatus Dactylopiibacterium carminicum</name>
    <dbReference type="NCBI Taxonomy" id="857335"/>
    <lineage>
        <taxon>Bacteria</taxon>
        <taxon>Pseudomonadati</taxon>
        <taxon>Pseudomonadota</taxon>
        <taxon>Betaproteobacteria</taxon>
        <taxon>Rhodocyclales</taxon>
        <taxon>Rhodocyclaceae</taxon>
        <taxon>Candidatus Dactylopiibacterium</taxon>
    </lineage>
</organism>
<keyword evidence="7 16" id="KW-0963">Cytoplasm</keyword>
<comment type="subcellular location">
    <subcellularLocation>
        <location evidence="3 16">Cytoplasm</location>
    </subcellularLocation>
</comment>
<dbReference type="GO" id="GO:0004594">
    <property type="term" value="F:pantothenate kinase activity"/>
    <property type="evidence" value="ECO:0007669"/>
    <property type="project" value="UniProtKB-UniRule"/>
</dbReference>
<reference evidence="18 19" key="2">
    <citation type="submission" date="2017-07" db="EMBL/GenBank/DDBJ databases">
        <title>Candidatus Dactylopiibacterium carminicum, a nitrogen-fixing symbiont of the cochineal insect Dactylopius coccus and Dactylopius opuntiae (Hemiptera: Coccoidea: Dactylopiidae).</title>
        <authorList>
            <person name="Vera A."/>
        </authorList>
    </citation>
    <scope>NUCLEOTIDE SEQUENCE [LARGE SCALE GENOMIC DNA]</scope>
    <source>
        <strain evidence="18 19">NFDCM</strain>
    </source>
</reference>
<sequence>MYLLIDAGNSRIKYAWHDSQHWLGHDSCSTDRPQLMLPPNLSVTRIVASNVAGSAVAEALQTELTPLAAPIEWLKASAERCGVRCAYPDPARLGADRWAAVIAAWHRTRSDCLVVCAGTATTVDLVRADGQHLGGCILPGLGLMRESLAQSTASLPETGGEFRLPAINTADAIATGCLLAQLGAINAQHQQLSGAAPILLTGGHAPALLPLCGTQASHQPTLILDGLLQVATSELPC</sequence>
<dbReference type="GO" id="GO:0005524">
    <property type="term" value="F:ATP binding"/>
    <property type="evidence" value="ECO:0007669"/>
    <property type="project" value="UniProtKB-UniRule"/>
</dbReference>
<keyword evidence="10 16" id="KW-0418">Kinase</keyword>
<dbReference type="AlphaFoldDB" id="A0A272EYS8"/>
<evidence type="ECO:0000256" key="5">
    <source>
        <dbReference type="ARBA" id="ARBA00011738"/>
    </source>
</evidence>
<dbReference type="EC" id="2.7.1.33" evidence="6 16"/>
<evidence type="ECO:0000313" key="20">
    <source>
        <dbReference type="Proteomes" id="UP000623509"/>
    </source>
</evidence>
<feature type="binding site" evidence="16">
    <location>
        <begin position="94"/>
        <end position="97"/>
    </location>
    <ligand>
        <name>substrate</name>
    </ligand>
</feature>
<accession>A0A272EYS8</accession>
<evidence type="ECO:0000256" key="4">
    <source>
        <dbReference type="ARBA" id="ARBA00005225"/>
    </source>
</evidence>
<dbReference type="Gene3D" id="3.30.420.40">
    <property type="match status" value="2"/>
</dbReference>
<comment type="similarity">
    <text evidence="14 16">Belongs to the type III pantothenate kinase family.</text>
</comment>
<comment type="function">
    <text evidence="16">Catalyzes the phosphorylation of pantothenate (Pan), the first step in CoA biosynthesis.</text>
</comment>
<reference evidence="17 20" key="1">
    <citation type="submission" date="2016-08" db="EMBL/GenBank/DDBJ databases">
        <title>Candidatus Dactylopiibacterium carminicum genome sequence.</title>
        <authorList>
            <person name="Ramirez-Puebla S.T."/>
            <person name="Ormeno-Orrillo E."/>
            <person name="Vera-Ponce De Leon A."/>
            <person name="Luis L."/>
            <person name="Sanchez-Flores A."/>
            <person name="Monica R."/>
            <person name="Martinez-Romero E."/>
        </authorList>
    </citation>
    <scope>NUCLEOTIDE SEQUENCE [LARGE SCALE GENOMIC DNA]</scope>
    <source>
        <strain evidence="17">END1</strain>
    </source>
</reference>
<evidence type="ECO:0000256" key="3">
    <source>
        <dbReference type="ARBA" id="ARBA00004496"/>
    </source>
</evidence>
<dbReference type="SUPFAM" id="SSF53067">
    <property type="entry name" value="Actin-like ATPase domain"/>
    <property type="match status" value="2"/>
</dbReference>
<evidence type="ECO:0000256" key="11">
    <source>
        <dbReference type="ARBA" id="ARBA00022840"/>
    </source>
</evidence>
<keyword evidence="8 16" id="KW-0808">Transferase</keyword>
<evidence type="ECO:0000256" key="6">
    <source>
        <dbReference type="ARBA" id="ARBA00012102"/>
    </source>
</evidence>
<dbReference type="CDD" id="cd24015">
    <property type="entry name" value="ASKHA_NBD_PanK-III"/>
    <property type="match status" value="1"/>
</dbReference>
<feature type="binding site" evidence="16">
    <location>
        <begin position="6"/>
        <end position="13"/>
    </location>
    <ligand>
        <name>ATP</name>
        <dbReference type="ChEBI" id="CHEBI:30616"/>
    </ligand>
</feature>
<feature type="binding site" evidence="16">
    <location>
        <position position="119"/>
    </location>
    <ligand>
        <name>ATP</name>
        <dbReference type="ChEBI" id="CHEBI:30616"/>
    </ligand>
</feature>
<proteinExistence type="inferred from homology"/>
<feature type="binding site" evidence="16">
    <location>
        <position position="87"/>
    </location>
    <ligand>
        <name>substrate</name>
    </ligand>
</feature>
<keyword evidence="20" id="KW-1185">Reference proteome</keyword>
<evidence type="ECO:0000313" key="19">
    <source>
        <dbReference type="Proteomes" id="UP000216107"/>
    </source>
</evidence>
<dbReference type="GO" id="GO:0005737">
    <property type="term" value="C:cytoplasm"/>
    <property type="evidence" value="ECO:0007669"/>
    <property type="project" value="UniProtKB-SubCell"/>
</dbReference>
<evidence type="ECO:0000256" key="15">
    <source>
        <dbReference type="ARBA" id="ARBA00040883"/>
    </source>
</evidence>
<evidence type="ECO:0000313" key="17">
    <source>
        <dbReference type="EMBL" id="KAF7600785.1"/>
    </source>
</evidence>
<evidence type="ECO:0000256" key="1">
    <source>
        <dbReference type="ARBA" id="ARBA00001206"/>
    </source>
</evidence>
<dbReference type="Pfam" id="PF03309">
    <property type="entry name" value="Pan_kinase"/>
    <property type="match status" value="1"/>
</dbReference>
<comment type="caution">
    <text evidence="16">Lacks conserved residue(s) required for the propagation of feature annotation.</text>
</comment>
<comment type="cofactor">
    <cofactor evidence="16">
        <name>NH4(+)</name>
        <dbReference type="ChEBI" id="CHEBI:28938"/>
    </cofactor>
    <cofactor evidence="16">
        <name>K(+)</name>
        <dbReference type="ChEBI" id="CHEBI:29103"/>
    </cofactor>
    <text evidence="16">A monovalent cation. Ammonium or potassium.</text>
</comment>
<dbReference type="UniPathway" id="UPA00241">
    <property type="reaction ID" value="UER00352"/>
</dbReference>
<keyword evidence="12 16" id="KW-0630">Potassium</keyword>
<dbReference type="EMBL" id="MDUX01000001">
    <property type="protein sequence ID" value="KAF7600785.1"/>
    <property type="molecule type" value="Genomic_DNA"/>
</dbReference>
<dbReference type="OrthoDB" id="9807064at2"/>
<comment type="pathway">
    <text evidence="4 16">Cofactor biosynthesis; coenzyme A biosynthesis; CoA from (R)-pantothenate: step 1/5.</text>
</comment>
<comment type="subunit">
    <text evidence="5 16">Homodimer.</text>
</comment>
<keyword evidence="13 16" id="KW-0173">Coenzyme A biosynthesis</keyword>
<keyword evidence="9 16" id="KW-0547">Nucleotide-binding</keyword>
<evidence type="ECO:0000256" key="16">
    <source>
        <dbReference type="HAMAP-Rule" id="MF_01274"/>
    </source>
</evidence>
<protein>
    <recommendedName>
        <fullName evidence="15 16">Type III pantothenate kinase</fullName>
        <ecNumber evidence="6 16">2.7.1.33</ecNumber>
    </recommendedName>
    <alternativeName>
        <fullName evidence="16">PanK-III</fullName>
    </alternativeName>
    <alternativeName>
        <fullName evidence="16">Pantothenic acid kinase</fullName>
    </alternativeName>
</protein>
<evidence type="ECO:0000256" key="12">
    <source>
        <dbReference type="ARBA" id="ARBA00022958"/>
    </source>
</evidence>
<evidence type="ECO:0000256" key="8">
    <source>
        <dbReference type="ARBA" id="ARBA00022679"/>
    </source>
</evidence>
<comment type="cofactor">
    <cofactor evidence="2">
        <name>K(+)</name>
        <dbReference type="ChEBI" id="CHEBI:29103"/>
    </cofactor>
</comment>
<dbReference type="HAMAP" id="MF_01274">
    <property type="entry name" value="Pantothen_kinase_3"/>
    <property type="match status" value="1"/>
</dbReference>
<dbReference type="InterPro" id="IPR043129">
    <property type="entry name" value="ATPase_NBD"/>
</dbReference>
<comment type="caution">
    <text evidence="18">The sequence shown here is derived from an EMBL/GenBank/DDBJ whole genome shotgun (WGS) entry which is preliminary data.</text>
</comment>
<dbReference type="NCBIfam" id="TIGR00671">
    <property type="entry name" value="baf"/>
    <property type="match status" value="1"/>
</dbReference>
<evidence type="ECO:0000313" key="18">
    <source>
        <dbReference type="EMBL" id="PAS95284.1"/>
    </source>
</evidence>
<name>A0A272EYS8_9RHOO</name>
<dbReference type="GO" id="GO:0015937">
    <property type="term" value="P:coenzyme A biosynthetic process"/>
    <property type="evidence" value="ECO:0007669"/>
    <property type="project" value="UniProtKB-UniRule"/>
</dbReference>